<evidence type="ECO:0000313" key="10">
    <source>
        <dbReference type="EMBL" id="MBB3167064.1"/>
    </source>
</evidence>
<gene>
    <name evidence="10" type="ORF">FHS30_000240</name>
</gene>
<comment type="pathway">
    <text evidence="3 8">Cofactor biosynthesis; tetrahydrofolate biosynthesis; 2-amino-4-hydroxy-6-hydroxymethyl-7,8-dihydropteridine diphosphate from 7,8-dihydroneopterin triphosphate: step 3/4.</text>
</comment>
<proteinExistence type="inferred from homology"/>
<dbReference type="FunFam" id="3.30.1130.10:FF:000002">
    <property type="entry name" value="7,8-dihydroneopterin aldolase"/>
    <property type="match status" value="1"/>
</dbReference>
<evidence type="ECO:0000313" key="11">
    <source>
        <dbReference type="Proteomes" id="UP000559987"/>
    </source>
</evidence>
<evidence type="ECO:0000256" key="6">
    <source>
        <dbReference type="ARBA" id="ARBA00023235"/>
    </source>
</evidence>
<dbReference type="CDD" id="cd00534">
    <property type="entry name" value="DHNA_DHNTPE"/>
    <property type="match status" value="1"/>
</dbReference>
<evidence type="ECO:0000256" key="1">
    <source>
        <dbReference type="ARBA" id="ARBA00000693"/>
    </source>
</evidence>
<dbReference type="PANTHER" id="PTHR42844">
    <property type="entry name" value="DIHYDRONEOPTERIN ALDOLASE 1-RELATED"/>
    <property type="match status" value="1"/>
</dbReference>
<dbReference type="UniPathway" id="UPA00077">
    <property type="reaction ID" value="UER00154"/>
</dbReference>
<dbReference type="EMBL" id="JACHXZ010000001">
    <property type="protein sequence ID" value="MBB3167064.1"/>
    <property type="molecule type" value="Genomic_DNA"/>
</dbReference>
<evidence type="ECO:0000256" key="4">
    <source>
        <dbReference type="ARBA" id="ARBA00005708"/>
    </source>
</evidence>
<comment type="similarity">
    <text evidence="4 8">Belongs to the DHNA family.</text>
</comment>
<dbReference type="InterPro" id="IPR043133">
    <property type="entry name" value="GTP-CH-I_C/QueF"/>
</dbReference>
<dbReference type="InterPro" id="IPR006157">
    <property type="entry name" value="FolB_dom"/>
</dbReference>
<dbReference type="GO" id="GO:0004150">
    <property type="term" value="F:dihydroneopterin aldolase activity"/>
    <property type="evidence" value="ECO:0007669"/>
    <property type="project" value="UniProtKB-UniRule"/>
</dbReference>
<evidence type="ECO:0000256" key="7">
    <source>
        <dbReference type="ARBA" id="ARBA00023239"/>
    </source>
</evidence>
<evidence type="ECO:0000259" key="9">
    <source>
        <dbReference type="SMART" id="SM00905"/>
    </source>
</evidence>
<protein>
    <recommendedName>
        <fullName evidence="8">7,8-dihydroneopterin aldolase</fullName>
        <ecNumber evidence="8">4.1.2.25</ecNumber>
    </recommendedName>
</protein>
<dbReference type="AlphaFoldDB" id="A0A839UG87"/>
<evidence type="ECO:0000256" key="8">
    <source>
        <dbReference type="RuleBase" id="RU362079"/>
    </source>
</evidence>
<dbReference type="GO" id="GO:0016853">
    <property type="term" value="F:isomerase activity"/>
    <property type="evidence" value="ECO:0007669"/>
    <property type="project" value="UniProtKB-KW"/>
</dbReference>
<accession>A0A839UG87</accession>
<dbReference type="GO" id="GO:0005737">
    <property type="term" value="C:cytoplasm"/>
    <property type="evidence" value="ECO:0007669"/>
    <property type="project" value="TreeGrafter"/>
</dbReference>
<dbReference type="Pfam" id="PF02152">
    <property type="entry name" value="FolB"/>
    <property type="match status" value="1"/>
</dbReference>
<organism evidence="10 11">
    <name type="scientific">Simiduia aestuariiviva</name>
    <dbReference type="NCBI Taxonomy" id="1510459"/>
    <lineage>
        <taxon>Bacteria</taxon>
        <taxon>Pseudomonadati</taxon>
        <taxon>Pseudomonadota</taxon>
        <taxon>Gammaproteobacteria</taxon>
        <taxon>Cellvibrionales</taxon>
        <taxon>Cellvibrionaceae</taxon>
        <taxon>Simiduia</taxon>
    </lineage>
</organism>
<comment type="catalytic activity">
    <reaction evidence="1">
        <text>7,8-dihydroneopterin = 7,8-dihydromonapterin</text>
        <dbReference type="Rhea" id="RHEA:45328"/>
        <dbReference type="ChEBI" id="CHEBI:17001"/>
        <dbReference type="ChEBI" id="CHEBI:71175"/>
        <dbReference type="EC" id="5.1.99.8"/>
    </reaction>
</comment>
<keyword evidence="11" id="KW-1185">Reference proteome</keyword>
<comment type="function">
    <text evidence="8">Catalyzes the conversion of 7,8-dihydroneopterin to 6-hydroxymethyl-7,8-dihydropterin.</text>
</comment>
<keyword evidence="5 8" id="KW-0289">Folate biosynthesis</keyword>
<dbReference type="SMART" id="SM00905">
    <property type="entry name" value="FolB"/>
    <property type="match status" value="1"/>
</dbReference>
<dbReference type="EC" id="4.1.2.25" evidence="8"/>
<comment type="caution">
    <text evidence="10">The sequence shown here is derived from an EMBL/GenBank/DDBJ whole genome shotgun (WGS) entry which is preliminary data.</text>
</comment>
<dbReference type="InterPro" id="IPR006156">
    <property type="entry name" value="Dihydroneopterin_aldolase"/>
</dbReference>
<dbReference type="NCBIfam" id="TIGR00526">
    <property type="entry name" value="folB_dom"/>
    <property type="match status" value="1"/>
</dbReference>
<dbReference type="NCBIfam" id="TIGR00525">
    <property type="entry name" value="folB"/>
    <property type="match status" value="1"/>
</dbReference>
<reference evidence="10 11" key="1">
    <citation type="submission" date="2020-08" db="EMBL/GenBank/DDBJ databases">
        <title>Genomic Encyclopedia of Type Strains, Phase III (KMG-III): the genomes of soil and plant-associated and newly described type strains.</title>
        <authorList>
            <person name="Whitman W."/>
        </authorList>
    </citation>
    <scope>NUCLEOTIDE SEQUENCE [LARGE SCALE GENOMIC DNA]</scope>
    <source>
        <strain evidence="10 11">CECT 8571</strain>
    </source>
</reference>
<keyword evidence="7 8" id="KW-0456">Lyase</keyword>
<feature type="domain" description="Dihydroneopterin aldolase/epimerase" evidence="9">
    <location>
        <begin position="6"/>
        <end position="116"/>
    </location>
</feature>
<dbReference type="SUPFAM" id="SSF55620">
    <property type="entry name" value="Tetrahydrobiopterin biosynthesis enzymes-like"/>
    <property type="match status" value="1"/>
</dbReference>
<keyword evidence="6" id="KW-0413">Isomerase</keyword>
<evidence type="ECO:0000256" key="3">
    <source>
        <dbReference type="ARBA" id="ARBA00005013"/>
    </source>
</evidence>
<name>A0A839UG87_9GAMM</name>
<dbReference type="RefSeq" id="WP_183907472.1">
    <property type="nucleotide sequence ID" value="NZ_JACHXZ010000001.1"/>
</dbReference>
<evidence type="ECO:0000256" key="2">
    <source>
        <dbReference type="ARBA" id="ARBA00001353"/>
    </source>
</evidence>
<comment type="catalytic activity">
    <reaction evidence="2 8">
        <text>7,8-dihydroneopterin = 6-hydroxymethyl-7,8-dihydropterin + glycolaldehyde</text>
        <dbReference type="Rhea" id="RHEA:10540"/>
        <dbReference type="ChEBI" id="CHEBI:17001"/>
        <dbReference type="ChEBI" id="CHEBI:17071"/>
        <dbReference type="ChEBI" id="CHEBI:44841"/>
        <dbReference type="EC" id="4.1.2.25"/>
    </reaction>
</comment>
<dbReference type="Proteomes" id="UP000559987">
    <property type="component" value="Unassembled WGS sequence"/>
</dbReference>
<dbReference type="PANTHER" id="PTHR42844:SF1">
    <property type="entry name" value="DIHYDRONEOPTERIN ALDOLASE 1-RELATED"/>
    <property type="match status" value="1"/>
</dbReference>
<sequence>MTSDRIVIEGLRAQTVIGVYDWERCLRQELVFDLCLATDIRPAAASDDIGLTLDYKTLSDRIIEFTESTDHQLIETLAEQVAALLQTEFRVRWLSLKLSKPGALPRASNVAVYIERGDPAGPHG</sequence>
<evidence type="ECO:0000256" key="5">
    <source>
        <dbReference type="ARBA" id="ARBA00022909"/>
    </source>
</evidence>
<dbReference type="GO" id="GO:0046656">
    <property type="term" value="P:folic acid biosynthetic process"/>
    <property type="evidence" value="ECO:0007669"/>
    <property type="project" value="UniProtKB-UniRule"/>
</dbReference>
<dbReference type="GO" id="GO:0046654">
    <property type="term" value="P:tetrahydrofolate biosynthetic process"/>
    <property type="evidence" value="ECO:0007669"/>
    <property type="project" value="UniProtKB-UniRule"/>
</dbReference>
<dbReference type="Gene3D" id="3.30.1130.10">
    <property type="match status" value="1"/>
</dbReference>